<sequence length="101" mass="11958">MIFVWKLNKIPCSRTITFAIVYNSLRIIVAIKILVRRTDDKTCDVSSALAELSRRMYKERILETVKMKRFREKPSQAKRRAMLDAARMVKRVARLRMAQKK</sequence>
<gene>
    <name evidence="1" type="ORF">Fsol_00650</name>
</gene>
<organism evidence="1 2">
    <name type="scientific">Candidatus Fokinia solitaria</name>
    <dbReference type="NCBI Taxonomy" id="1802984"/>
    <lineage>
        <taxon>Bacteria</taxon>
        <taxon>Pseudomonadati</taxon>
        <taxon>Pseudomonadota</taxon>
        <taxon>Alphaproteobacteria</taxon>
        <taxon>Rickettsiales</taxon>
        <taxon>Candidatus Midichloriaceae</taxon>
        <taxon>Candidatus Fokinia</taxon>
    </lineage>
</organism>
<dbReference type="KEGG" id="fso:Fsol_00650"/>
<evidence type="ECO:0000313" key="2">
    <source>
        <dbReference type="Proteomes" id="UP000244519"/>
    </source>
</evidence>
<keyword evidence="2" id="KW-1185">Reference proteome</keyword>
<proteinExistence type="predicted"/>
<dbReference type="EMBL" id="CP025989">
    <property type="protein sequence ID" value="AWD33429.1"/>
    <property type="molecule type" value="Genomic_DNA"/>
</dbReference>
<keyword evidence="1" id="KW-0689">Ribosomal protein</keyword>
<protein>
    <submittedName>
        <fullName evidence="1">30S ribosomal protein S21</fullName>
    </submittedName>
</protein>
<dbReference type="AlphaFoldDB" id="A0A2U8BSW0"/>
<accession>A0A2U8BSW0</accession>
<reference evidence="1 2" key="1">
    <citation type="journal article" date="2018" name="Genome Biol. Evol.">
        <title>The Genome Sequence of "Candidatus Fokinia solitaria": Insights on Reductive Evolution in Rickettsiales.</title>
        <authorList>
            <person name="Floriano A.M."/>
            <person name="Castelli M."/>
            <person name="Krenek S."/>
            <person name="Berendonk T.U."/>
            <person name="Bazzocchi C."/>
            <person name="Petroni G."/>
            <person name="Sassera D."/>
        </authorList>
    </citation>
    <scope>NUCLEOTIDE SEQUENCE [LARGE SCALE GENOMIC DNA]</scope>
    <source>
        <strain evidence="1">Rio ETE_ALG 3VII</strain>
    </source>
</reference>
<keyword evidence="1" id="KW-0687">Ribonucleoprotein</keyword>
<name>A0A2U8BSW0_9RICK</name>
<evidence type="ECO:0000313" key="1">
    <source>
        <dbReference type="EMBL" id="AWD33429.1"/>
    </source>
</evidence>
<dbReference type="GO" id="GO:0005840">
    <property type="term" value="C:ribosome"/>
    <property type="evidence" value="ECO:0007669"/>
    <property type="project" value="UniProtKB-KW"/>
</dbReference>
<dbReference type="Proteomes" id="UP000244519">
    <property type="component" value="Chromosome"/>
</dbReference>